<evidence type="ECO:0000313" key="6">
    <source>
        <dbReference type="Proteomes" id="UP000694389"/>
    </source>
</evidence>
<dbReference type="CDD" id="cd05905">
    <property type="entry name" value="Dip2"/>
    <property type="match status" value="2"/>
</dbReference>
<dbReference type="PANTHER" id="PTHR22754">
    <property type="entry name" value="DISCO-INTERACTING PROTEIN 2 DIP2 -RELATED"/>
    <property type="match status" value="1"/>
</dbReference>
<keyword evidence="3" id="KW-1133">Transmembrane helix</keyword>
<proteinExistence type="inferred from homology"/>
<feature type="domain" description="DMAP1-binding" evidence="4">
    <location>
        <begin position="50"/>
        <end position="160"/>
    </location>
</feature>
<evidence type="ECO:0000256" key="3">
    <source>
        <dbReference type="SAM" id="Phobius"/>
    </source>
</evidence>
<feature type="region of interest" description="Disordered" evidence="2">
    <location>
        <begin position="166"/>
        <end position="226"/>
    </location>
</feature>
<reference evidence="5" key="2">
    <citation type="submission" date="2025-09" db="UniProtKB">
        <authorList>
            <consortium name="Ensembl"/>
        </authorList>
    </citation>
    <scope>IDENTIFICATION</scope>
</reference>
<dbReference type="InterPro" id="IPR010506">
    <property type="entry name" value="DMAP1-bd"/>
</dbReference>
<keyword evidence="3" id="KW-0812">Transmembrane</keyword>
<dbReference type="InterPro" id="IPR037337">
    <property type="entry name" value="Dip2-like_dom"/>
</dbReference>
<name>A0A8C4DGE9_DICLA</name>
<dbReference type="Ensembl" id="ENSDLAT00005003581.2">
    <property type="protein sequence ID" value="ENSDLAP00005003456.2"/>
    <property type="gene ID" value="ENSDLAG00005000918.2"/>
</dbReference>
<dbReference type="InterPro" id="IPR025110">
    <property type="entry name" value="AMP-bd_C"/>
</dbReference>
<dbReference type="FunFam" id="3.30.300.30:FF:000001">
    <property type="entry name" value="DIP2 disco-interacting protein 2 homolog C"/>
    <property type="match status" value="1"/>
</dbReference>
<dbReference type="Gene3D" id="3.40.50.12780">
    <property type="entry name" value="N-terminal domain of ligase-like"/>
    <property type="match status" value="2"/>
</dbReference>
<evidence type="ECO:0000256" key="2">
    <source>
        <dbReference type="SAM" id="MobiDB-lite"/>
    </source>
</evidence>
<dbReference type="Pfam" id="PF23024">
    <property type="entry name" value="AMP-dom_DIP2-like"/>
    <property type="match status" value="1"/>
</dbReference>
<comment type="similarity">
    <text evidence="1">Belongs to the DIP2 family.</text>
</comment>
<dbReference type="Proteomes" id="UP000694389">
    <property type="component" value="Unassembled WGS sequence"/>
</dbReference>
<dbReference type="SMART" id="SM01137">
    <property type="entry name" value="DMAP_binding"/>
    <property type="match status" value="1"/>
</dbReference>
<reference evidence="5" key="1">
    <citation type="submission" date="2025-08" db="UniProtKB">
        <authorList>
            <consortium name="Ensembl"/>
        </authorList>
    </citation>
    <scope>IDENTIFICATION</scope>
</reference>
<dbReference type="Gene3D" id="3.30.300.30">
    <property type="match status" value="2"/>
</dbReference>
<accession>A0A8C4DGE9</accession>
<feature type="compositionally biased region" description="Low complexity" evidence="2">
    <location>
        <begin position="206"/>
        <end position="217"/>
    </location>
</feature>
<dbReference type="PANTHER" id="PTHR22754:SF33">
    <property type="entry name" value="DISCO-INTERACTING PROTEIN 2 HOMOLOG C"/>
    <property type="match status" value="1"/>
</dbReference>
<evidence type="ECO:0000256" key="1">
    <source>
        <dbReference type="ARBA" id="ARBA00007735"/>
    </source>
</evidence>
<evidence type="ECO:0000313" key="5">
    <source>
        <dbReference type="Ensembl" id="ENSDLAP00005003456.2"/>
    </source>
</evidence>
<keyword evidence="6" id="KW-1185">Reference proteome</keyword>
<dbReference type="FunFam" id="3.30.300.30:FF:000003">
    <property type="entry name" value="DIP2 disco-interacting protein 2 homolog A"/>
    <property type="match status" value="1"/>
</dbReference>
<gene>
    <name evidence="5" type="primary">LOC127369393</name>
</gene>
<dbReference type="Pfam" id="PF06464">
    <property type="entry name" value="DMAP_binding"/>
    <property type="match status" value="1"/>
</dbReference>
<feature type="transmembrane region" description="Helical" evidence="3">
    <location>
        <begin position="42"/>
        <end position="64"/>
    </location>
</feature>
<organism evidence="5 6">
    <name type="scientific">Dicentrarchus labrax</name>
    <name type="common">European seabass</name>
    <name type="synonym">Morone labrax</name>
    <dbReference type="NCBI Taxonomy" id="13489"/>
    <lineage>
        <taxon>Eukaryota</taxon>
        <taxon>Metazoa</taxon>
        <taxon>Chordata</taxon>
        <taxon>Craniata</taxon>
        <taxon>Vertebrata</taxon>
        <taxon>Euteleostomi</taxon>
        <taxon>Actinopterygii</taxon>
        <taxon>Neopterygii</taxon>
        <taxon>Teleostei</taxon>
        <taxon>Neoteleostei</taxon>
        <taxon>Acanthomorphata</taxon>
        <taxon>Eupercaria</taxon>
        <taxon>Moronidae</taxon>
        <taxon>Dicentrarchus</taxon>
    </lineage>
</organism>
<dbReference type="InterPro" id="IPR045851">
    <property type="entry name" value="AMP-bd_C_sf"/>
</dbReference>
<evidence type="ECO:0000259" key="4">
    <source>
        <dbReference type="SMART" id="SM01137"/>
    </source>
</evidence>
<dbReference type="InterPro" id="IPR042099">
    <property type="entry name" value="ANL_N_sf"/>
</dbReference>
<dbReference type="Pfam" id="PF00501">
    <property type="entry name" value="AMP-binding"/>
    <property type="match status" value="2"/>
</dbReference>
<dbReference type="InterPro" id="IPR000873">
    <property type="entry name" value="AMP-dep_synth/lig_dom"/>
</dbReference>
<dbReference type="GeneTree" id="ENSGT00950000182997"/>
<protein>
    <recommendedName>
        <fullName evidence="4">DMAP1-binding domain-containing protein</fullName>
    </recommendedName>
</protein>
<keyword evidence="3" id="KW-0472">Membrane</keyword>
<sequence>MSINNEQTTFRGSTHETVEQPVLLYSFCPILHFYHHSSSFIYFLRCFSCPSLALSLSIYLYLFAGDITQKGYEKKRHKLIRAYVPHAGGNLATSDLPPPTYTDLPYTPHQLKYSHTTTRISIWYHDEYSYVHTEAVQAVLARHVERKVAVPMPSKRRSLVVQTSMDAYTPPDSSSGSEEEAGPGDDMSGMEHWMSRPSQLGPAHLGSTSSSSSSTQSGGSGNAGRLADSLAHTHISHLAHTHLATAFPFPPPKNPSSSPRVYVCGVLTGVPVSSRVSAKIQQLVNTLKQPRRPPLREFFVDDFDELLEVQQPDPNQPRPEGAEMMPVRGEALGVVTNWPPSLEAALQRWGTISPKAPCLTSLDTAGKPLYVLTYGKLWSRSIKLAYNILHKLGSKQEPMVRPGDRVALVFPNNDPVAFMVAFYGCLLAEVVPVPIEVPLSRKDAGSQQIGFLLGSCGVTVALTSDACHKGLPKSATGEIPQFKGWPKLLWFVTESKHLSKPPRDWFPHIKDANNDTAYIEYKTCKDGSVLGVTVTRIALLTHCQALTQSCSYTEAETIVNVLDFKKDVGLWHGILTSVMNMMHVISVPYSLMKVNPLSWIQKVCQYKAKVACVKSRDMHWALVAHKDQKDINLSSLRMLLVADGSNPWSISSCDAFLNVFQTKGLRADVICPCASSPEALTVAIRRPVEDSSQPPGRGVLSMQGLTYGVVRVDTEERLSVLTVQDVGTVTPGGLACVVKPEGVPQLCQTDEIGELCVCSIATGTSYYGLTGMTKNTFEVYPVSASGGLVSEYAFVRTGLLGFIGPGGLVFITGKMDGLIMVSGRRHNADDIVATALAVEPMKFVYRGRIAVFSVTVLRDERIVVVAEQRPDSTEEDSFQWMSRVLQAIDSIHGVGVFCLALVPANTLPKTPLGGIHLSEIKQLYLEGGLHPCNVLMCPHTCVTNLPKPRQKQPEIGPASVMVGNLVSGKRIAQASGRDLGQTDDNDQFLFLSEVLQWRAQTTPDHVLYTLLSSRGAVSSSLTCLQLHKRAERVAALLMERGGLQEGDHVALVYPPGIDLIAAFYGSLYAGCVPITVRPPHPQNISTTLPTVKMIVEVSHSACVMTTAVICKLLRSKEATATVDIRNWPPVLDTDDLPKKKPPALYKPTNPDGLAYLDFSVSTTGMLAGVQMSHNAVGAFCRSVKLQCELYPSREVAICLDPYCGLGFVLWCLCSVYSGHQSILIPPVELESNPALWLLAVSQLRVRDTFCSYSVMELCTKGLGLQTEARGLDLSRVRACVVVAEERPRMSLTHSFSKLFKDLGLHPRSVSTAFGCRVNLAICLQGTSGPDPTTVYVDMRALRHDRVRLVERGSPHSLPLMESGKILPGVRIIIANPETKGPLGDSHLGEIWVHSAHNGSGYYSGYGEEVLQSDHFNSRLSFGDTQTVWARTGYLGFLRRTELTDANGGQHDALFVVGALEEAMELRGMRYHPIDIETSVIRAHKSIMECAVFPWTNLLVVVVELEGSEQEALDLVPMVTKAVLEEHYLIVGVVVVTDIGVIPINSRGEKQRMHLRDGFLQDQLDPIYVAYNM</sequence>
<dbReference type="SUPFAM" id="SSF56801">
    <property type="entry name" value="Acetyl-CoA synthetase-like"/>
    <property type="match status" value="2"/>
</dbReference>